<dbReference type="PANTHER" id="PTHR11963:SF48">
    <property type="entry name" value="DIPEPTIDASE B, ISOFORM A"/>
    <property type="match status" value="1"/>
</dbReference>
<dbReference type="GO" id="GO:0030145">
    <property type="term" value="F:manganese ion binding"/>
    <property type="evidence" value="ECO:0007669"/>
    <property type="project" value="InterPro"/>
</dbReference>
<evidence type="ECO:0000256" key="2">
    <source>
        <dbReference type="ARBA" id="ARBA00022438"/>
    </source>
</evidence>
<dbReference type="GO" id="GO:0006508">
    <property type="term" value="P:proteolysis"/>
    <property type="evidence" value="ECO:0007669"/>
    <property type="project" value="UniProtKB-KW"/>
</dbReference>
<dbReference type="InterPro" id="IPR011356">
    <property type="entry name" value="Leucine_aapep/pepB"/>
</dbReference>
<dbReference type="AlphaFoldDB" id="A0A2P2HXD0"/>
<dbReference type="PRINTS" id="PR00481">
    <property type="entry name" value="LAMNOPPTDASE"/>
</dbReference>
<dbReference type="PROSITE" id="PS00631">
    <property type="entry name" value="CYTOSOL_AP"/>
    <property type="match status" value="1"/>
</dbReference>
<protein>
    <submittedName>
        <fullName evidence="6">Aminopeptidase W07G4.4</fullName>
    </submittedName>
</protein>
<dbReference type="InterPro" id="IPR000819">
    <property type="entry name" value="Peptidase_M17_C"/>
</dbReference>
<evidence type="ECO:0000256" key="3">
    <source>
        <dbReference type="ARBA" id="ARBA00022670"/>
    </source>
</evidence>
<reference evidence="6" key="2">
    <citation type="journal article" date="2018" name="Biosci. Biotechnol. Biochem.">
        <title>Polysaccharide hydrolase of the hadal zone amphipods Hirondellea gigas.</title>
        <authorList>
            <person name="Kobayashi H."/>
            <person name="Nagahama T."/>
            <person name="Arai W."/>
            <person name="Sasagawa Y."/>
            <person name="Umeda M."/>
            <person name="Hayashi T."/>
            <person name="Nikaido I."/>
            <person name="Watanabe H."/>
            <person name="Oguri K."/>
            <person name="Kitazato H."/>
            <person name="Fujioka K."/>
            <person name="Kido Y."/>
            <person name="Takami H."/>
        </authorList>
    </citation>
    <scope>NUCLEOTIDE SEQUENCE</scope>
    <source>
        <tissue evidence="6">Whole body</tissue>
    </source>
</reference>
<dbReference type="GO" id="GO:0005737">
    <property type="term" value="C:cytoplasm"/>
    <property type="evidence" value="ECO:0007669"/>
    <property type="project" value="InterPro"/>
</dbReference>
<proteinExistence type="evidence at transcript level"/>
<keyword evidence="2 6" id="KW-0031">Aminopeptidase</keyword>
<comment type="similarity">
    <text evidence="1">Belongs to the peptidase M17 family.</text>
</comment>
<sequence length="518" mass="54632">MSNTRVSIVASIGGAGDGVVVVAPSTAAAAASNAAVYTTIAAAVDARIAIDSTAASGVSVVAVSGVAGGRVFFSPTGPLDRDYDDARRWPEAAAAGVKRALECGCRKLTLAIVGDPSWPQAQLLGVMGALDAAYVPLEVREEVPNKKIKISELAVFGVPKDTVNLAVHLDQAKSIAKDIGGSDPERMAPPRVEDYVKEVFSKSSCIKLHVIDDDAQLQKNYPLFEAVNRCAKGVPRHRGRIIMLHYTPPTKSKKTVMLVGKGVTYDTGGADIKAGGVMAGMHRDKCGAAAVTGYFKFLDLAKPDGIEVYGALCMVRNSVGSDCYVADEIITSRAGVRIRVGNTDAEGRMAMADSLAYMKEIAINKPDASLFTVATLTGHCCLAIGEGYTAIMENGPAKRARVATHVQNSGELMAEPVEVSSIRREDYAFHRGKSEYEDVLQCNNLPSSRTPRGHQSPAAFLILASGLDKHGKDSAQPLQYSHMDIAASSGPFPGLPTGAPVLALARTFSPELFLSATQ</sequence>
<reference evidence="7" key="1">
    <citation type="submission" date="2017-11" db="EMBL/GenBank/DDBJ databases">
        <title>The sensing device of the deep-sea amphipod.</title>
        <authorList>
            <person name="Kobayashi H."/>
            <person name="Nagahama T."/>
            <person name="Arai W."/>
            <person name="Sasagawa Y."/>
            <person name="Umeda M."/>
            <person name="Hayashi T."/>
            <person name="Nikaido I."/>
            <person name="Watanabe H."/>
            <person name="Oguri K."/>
            <person name="Kitazato H."/>
            <person name="Fujioka K."/>
            <person name="Kido Y."/>
            <person name="Takami H."/>
        </authorList>
    </citation>
    <scope>NUCLEOTIDE SEQUENCE</scope>
    <source>
        <tissue evidence="7">Whole body</tissue>
    </source>
</reference>
<feature type="domain" description="Cytosol aminopeptidase" evidence="5">
    <location>
        <begin position="342"/>
        <end position="349"/>
    </location>
</feature>
<dbReference type="EMBL" id="IACT01000847">
    <property type="protein sequence ID" value="LAC20224.1"/>
    <property type="molecule type" value="mRNA"/>
</dbReference>
<evidence type="ECO:0000256" key="1">
    <source>
        <dbReference type="ARBA" id="ARBA00009528"/>
    </source>
</evidence>
<evidence type="ECO:0000256" key="4">
    <source>
        <dbReference type="ARBA" id="ARBA00022801"/>
    </source>
</evidence>
<evidence type="ECO:0000313" key="7">
    <source>
        <dbReference type="EMBL" id="LAC20224.1"/>
    </source>
</evidence>
<evidence type="ECO:0000313" key="6">
    <source>
        <dbReference type="EMBL" id="LAB66246.1"/>
    </source>
</evidence>
<accession>A0A2P2HXD0</accession>
<dbReference type="Gene3D" id="3.40.630.10">
    <property type="entry name" value="Zn peptidases"/>
    <property type="match status" value="1"/>
</dbReference>
<organism evidence="6">
    <name type="scientific">Hirondellea gigas</name>
    <dbReference type="NCBI Taxonomy" id="1518452"/>
    <lineage>
        <taxon>Eukaryota</taxon>
        <taxon>Metazoa</taxon>
        <taxon>Ecdysozoa</taxon>
        <taxon>Arthropoda</taxon>
        <taxon>Crustacea</taxon>
        <taxon>Multicrustacea</taxon>
        <taxon>Malacostraca</taxon>
        <taxon>Eumalacostraca</taxon>
        <taxon>Peracarida</taxon>
        <taxon>Amphipoda</taxon>
        <taxon>Amphilochidea</taxon>
        <taxon>Lysianassida</taxon>
        <taxon>Lysianassidira</taxon>
        <taxon>Lysianassoidea</taxon>
        <taxon>Lysianassidae</taxon>
        <taxon>Hirondellea</taxon>
    </lineage>
</organism>
<dbReference type="SUPFAM" id="SSF53187">
    <property type="entry name" value="Zn-dependent exopeptidases"/>
    <property type="match status" value="1"/>
</dbReference>
<keyword evidence="3" id="KW-0645">Protease</keyword>
<dbReference type="Pfam" id="PF00883">
    <property type="entry name" value="Peptidase_M17"/>
    <property type="match status" value="1"/>
</dbReference>
<dbReference type="EMBL" id="IACF01000473">
    <property type="protein sequence ID" value="LAB66246.1"/>
    <property type="molecule type" value="mRNA"/>
</dbReference>
<dbReference type="PANTHER" id="PTHR11963">
    <property type="entry name" value="LEUCINE AMINOPEPTIDASE-RELATED"/>
    <property type="match status" value="1"/>
</dbReference>
<dbReference type="GO" id="GO:0070006">
    <property type="term" value="F:metalloaminopeptidase activity"/>
    <property type="evidence" value="ECO:0007669"/>
    <property type="project" value="InterPro"/>
</dbReference>
<evidence type="ECO:0000259" key="5">
    <source>
        <dbReference type="PROSITE" id="PS00631"/>
    </source>
</evidence>
<keyword evidence="4" id="KW-0378">Hydrolase</keyword>
<name>A0A2P2HXD0_9CRUS</name>